<dbReference type="Proteomes" id="UP001285441">
    <property type="component" value="Unassembled WGS sequence"/>
</dbReference>
<evidence type="ECO:0000259" key="1">
    <source>
        <dbReference type="Pfam" id="PF13391"/>
    </source>
</evidence>
<dbReference type="Pfam" id="PF13391">
    <property type="entry name" value="HNH_2"/>
    <property type="match status" value="1"/>
</dbReference>
<dbReference type="InterPro" id="IPR003615">
    <property type="entry name" value="HNH_nuc"/>
</dbReference>
<comment type="caution">
    <text evidence="2">The sequence shown here is derived from an EMBL/GenBank/DDBJ whole genome shotgun (WGS) entry which is preliminary data.</text>
</comment>
<evidence type="ECO:0000313" key="2">
    <source>
        <dbReference type="EMBL" id="KAK3372628.1"/>
    </source>
</evidence>
<organism evidence="2 3">
    <name type="scientific">Podospora didyma</name>
    <dbReference type="NCBI Taxonomy" id="330526"/>
    <lineage>
        <taxon>Eukaryota</taxon>
        <taxon>Fungi</taxon>
        <taxon>Dikarya</taxon>
        <taxon>Ascomycota</taxon>
        <taxon>Pezizomycotina</taxon>
        <taxon>Sordariomycetes</taxon>
        <taxon>Sordariomycetidae</taxon>
        <taxon>Sordariales</taxon>
        <taxon>Podosporaceae</taxon>
        <taxon>Podospora</taxon>
    </lineage>
</organism>
<evidence type="ECO:0000313" key="3">
    <source>
        <dbReference type="Proteomes" id="UP001285441"/>
    </source>
</evidence>
<keyword evidence="3" id="KW-1185">Reference proteome</keyword>
<dbReference type="AlphaFoldDB" id="A0AAE0N766"/>
<protein>
    <recommendedName>
        <fullName evidence="1">HNH nuclease domain-containing protein</fullName>
    </recommendedName>
</protein>
<sequence length="243" mass="27588">MDPASPSLEGIICFSSEPALEAGERSRAKQKFYRISMAIPIDGADDHVDFDKDGTDEHLGLAVSRFADHFFDNSFLPHRHRCVISRRFNSKEATKQNNGNPLGADPRFSHLEVTHIFPHSPTTSFSQKKATLDILKKFNNRVIHLIKEGNDIDRPRNAIITLTRDPHISFKQHTYQIRSFLPPLVMLGLPVVRAFYLTENRNMEPPSLRLILEDMEWKVTRADGSTGLGHLVTLRLGGWLQPL</sequence>
<name>A0AAE0N766_9PEZI</name>
<reference evidence="2" key="1">
    <citation type="journal article" date="2023" name="Mol. Phylogenet. Evol.">
        <title>Genome-scale phylogeny and comparative genomics of the fungal order Sordariales.</title>
        <authorList>
            <person name="Hensen N."/>
            <person name="Bonometti L."/>
            <person name="Westerberg I."/>
            <person name="Brannstrom I.O."/>
            <person name="Guillou S."/>
            <person name="Cros-Aarteil S."/>
            <person name="Calhoun S."/>
            <person name="Haridas S."/>
            <person name="Kuo A."/>
            <person name="Mondo S."/>
            <person name="Pangilinan J."/>
            <person name="Riley R."/>
            <person name="LaButti K."/>
            <person name="Andreopoulos B."/>
            <person name="Lipzen A."/>
            <person name="Chen C."/>
            <person name="Yan M."/>
            <person name="Daum C."/>
            <person name="Ng V."/>
            <person name="Clum A."/>
            <person name="Steindorff A."/>
            <person name="Ohm R.A."/>
            <person name="Martin F."/>
            <person name="Silar P."/>
            <person name="Natvig D.O."/>
            <person name="Lalanne C."/>
            <person name="Gautier V."/>
            <person name="Ament-Velasquez S.L."/>
            <person name="Kruys A."/>
            <person name="Hutchinson M.I."/>
            <person name="Powell A.J."/>
            <person name="Barry K."/>
            <person name="Miller A.N."/>
            <person name="Grigoriev I.V."/>
            <person name="Debuchy R."/>
            <person name="Gladieux P."/>
            <person name="Hiltunen Thoren M."/>
            <person name="Johannesson H."/>
        </authorList>
    </citation>
    <scope>NUCLEOTIDE SEQUENCE</scope>
    <source>
        <strain evidence="2">CBS 232.78</strain>
    </source>
</reference>
<feature type="domain" description="HNH nuclease" evidence="1">
    <location>
        <begin position="82"/>
        <end position="173"/>
    </location>
</feature>
<proteinExistence type="predicted"/>
<accession>A0AAE0N766</accession>
<reference evidence="2" key="2">
    <citation type="submission" date="2023-06" db="EMBL/GenBank/DDBJ databases">
        <authorList>
            <consortium name="Lawrence Berkeley National Laboratory"/>
            <person name="Haridas S."/>
            <person name="Hensen N."/>
            <person name="Bonometti L."/>
            <person name="Westerberg I."/>
            <person name="Brannstrom I.O."/>
            <person name="Guillou S."/>
            <person name="Cros-Aarteil S."/>
            <person name="Calhoun S."/>
            <person name="Kuo A."/>
            <person name="Mondo S."/>
            <person name="Pangilinan J."/>
            <person name="Riley R."/>
            <person name="LaButti K."/>
            <person name="Andreopoulos B."/>
            <person name="Lipzen A."/>
            <person name="Chen C."/>
            <person name="Yanf M."/>
            <person name="Daum C."/>
            <person name="Ng V."/>
            <person name="Clum A."/>
            <person name="Steindorff A."/>
            <person name="Ohm R."/>
            <person name="Martin F."/>
            <person name="Silar P."/>
            <person name="Natvig D."/>
            <person name="Lalanne C."/>
            <person name="Gautier V."/>
            <person name="Ament-velasquez S.L."/>
            <person name="Kruys A."/>
            <person name="Hutchinson M.I."/>
            <person name="Powell A.J."/>
            <person name="Barry K."/>
            <person name="Miller A.N."/>
            <person name="Grigoriev I.V."/>
            <person name="Debuchy R."/>
            <person name="Gladieux P."/>
            <person name="Thoren M.H."/>
            <person name="Johannesson H."/>
        </authorList>
    </citation>
    <scope>NUCLEOTIDE SEQUENCE</scope>
    <source>
        <strain evidence="2">CBS 232.78</strain>
    </source>
</reference>
<dbReference type="EMBL" id="JAULSW010000008">
    <property type="protein sequence ID" value="KAK3372628.1"/>
    <property type="molecule type" value="Genomic_DNA"/>
</dbReference>
<gene>
    <name evidence="2" type="ORF">B0H63DRAFT_503702</name>
</gene>